<protein>
    <submittedName>
        <fullName evidence="3">VWA domain-containing protein</fullName>
    </submittedName>
</protein>
<feature type="domain" description="VWFA" evidence="2">
    <location>
        <begin position="34"/>
        <end position="218"/>
    </location>
</feature>
<name>A0AAU7U7S6_9DEIO</name>
<dbReference type="SUPFAM" id="SSF53300">
    <property type="entry name" value="vWA-like"/>
    <property type="match status" value="1"/>
</dbReference>
<dbReference type="AlphaFoldDB" id="A0AAU7U7S6"/>
<accession>A0AAU7U7S6</accession>
<evidence type="ECO:0000313" key="3">
    <source>
        <dbReference type="EMBL" id="XBV84506.1"/>
    </source>
</evidence>
<dbReference type="EMBL" id="CP158299">
    <property type="protein sequence ID" value="XBV84506.1"/>
    <property type="molecule type" value="Genomic_DNA"/>
</dbReference>
<feature type="signal peptide" evidence="1">
    <location>
        <begin position="1"/>
        <end position="27"/>
    </location>
</feature>
<proteinExistence type="predicted"/>
<reference evidence="3" key="1">
    <citation type="submission" date="2024-06" db="EMBL/GenBank/DDBJ databases">
        <title>Draft Genome Sequence of Deinococcus sonorensis Type Strain KR-87, a Biofilm Producing Representative of the Genus Deinococcus.</title>
        <authorList>
            <person name="Boren L.S."/>
            <person name="Grosso R.A."/>
            <person name="Hugenberg-Cox A.N."/>
            <person name="Hill J.T.E."/>
            <person name="Albert C.M."/>
            <person name="Tuohy J.M."/>
        </authorList>
    </citation>
    <scope>NUCLEOTIDE SEQUENCE</scope>
    <source>
        <strain evidence="3">KR-87</strain>
    </source>
</reference>
<dbReference type="InterPro" id="IPR036465">
    <property type="entry name" value="vWFA_dom_sf"/>
</dbReference>
<dbReference type="SMART" id="SM00327">
    <property type="entry name" value="VWA"/>
    <property type="match status" value="1"/>
</dbReference>
<evidence type="ECO:0000256" key="1">
    <source>
        <dbReference type="SAM" id="SignalP"/>
    </source>
</evidence>
<dbReference type="Gene3D" id="3.40.50.410">
    <property type="entry name" value="von Willebrand factor, type A domain"/>
    <property type="match status" value="1"/>
</dbReference>
<feature type="chain" id="PRO_5043941517" evidence="1">
    <location>
        <begin position="28"/>
        <end position="669"/>
    </location>
</feature>
<organism evidence="3">
    <name type="scientific">Deinococcus sonorensis KR-87</name>
    <dbReference type="NCBI Taxonomy" id="694439"/>
    <lineage>
        <taxon>Bacteria</taxon>
        <taxon>Thermotogati</taxon>
        <taxon>Deinococcota</taxon>
        <taxon>Deinococci</taxon>
        <taxon>Deinococcales</taxon>
        <taxon>Deinococcaceae</taxon>
        <taxon>Deinococcus</taxon>
    </lineage>
</organism>
<keyword evidence="1" id="KW-0732">Signal</keyword>
<sequence length="669" mass="70070">MKPVPFRPLRFVSACLLMSLLATPAVAQGSGPTSLQLILDVSGSMYTRLESGETRIAVAQRVLTDLIGRLPDDPNLNVGLRVYGATTNATDAKACQDSALVLPMKGVARQDLLSTVNRTRPRGATPIVYSLQQAAQDFPATAGRKVIVLVTDGQESCGGDLKSALDAFRARGIEVDLQIVGIDLSARAQASFAGVGHFVNARSAGELAAALGQAVQQVAPPSQTRLPVSVTLTSGGQPLASGPTVSFQSSLGSGSAEALQNQNGVYQGTLLPGAYTATVRTSSGTQTFSGLTVSAGQPNRYAFEVGSAQPVTLQVTPSAPVAGSSVQVTYSGAPGGKDDWVELARKTDPDSVYLDWSPARAASGTLTLRVPDEENALEARYHQANPDGSSRVIGRSAAFTPRRVAATLDAPASALAGSALKVGWTGPNNPEDFVTVVPVGADPGAYLGYFYTRDGNPGTVQLPVQPGDYELRYVSANNRVVVSRPLQVGAATYSVQAPATAVAGNRIQVSWRGPNNPGEYVTVVPRGAPVGTYTTYFYTRDGNPGTLQLPFTPGEYEVRYSTEAASPNPTLASVPITLTAGRYSLDAPREAKAGSTIQVRWTGPNTPGEYVTIVKKGAAVGTYTTYFYTRDGNPGQLQLPAEPGEYELRYSTEAASPNPTLVSVPITLK</sequence>
<dbReference type="PROSITE" id="PS50234">
    <property type="entry name" value="VWFA"/>
    <property type="match status" value="1"/>
</dbReference>
<gene>
    <name evidence="3" type="ORF">ABOD76_13775</name>
</gene>
<evidence type="ECO:0000259" key="2">
    <source>
        <dbReference type="PROSITE" id="PS50234"/>
    </source>
</evidence>
<dbReference type="Pfam" id="PF13519">
    <property type="entry name" value="VWA_2"/>
    <property type="match status" value="1"/>
</dbReference>
<dbReference type="InterPro" id="IPR002035">
    <property type="entry name" value="VWF_A"/>
</dbReference>
<dbReference type="KEGG" id="dsc:ABOD76_13775"/>
<dbReference type="RefSeq" id="WP_350242543.1">
    <property type="nucleotide sequence ID" value="NZ_CP158299.1"/>
</dbReference>